<dbReference type="PANTHER" id="PTHR33908">
    <property type="entry name" value="MANNOSYLTRANSFERASE YKCB-RELATED"/>
    <property type="match status" value="1"/>
</dbReference>
<evidence type="ECO:0000313" key="11">
    <source>
        <dbReference type="Proteomes" id="UP000178419"/>
    </source>
</evidence>
<feature type="transmembrane region" description="Helical" evidence="8">
    <location>
        <begin position="225"/>
        <end position="246"/>
    </location>
</feature>
<organism evidence="10 11">
    <name type="scientific">Candidatus Woesebacteria bacterium RIFCSPHIGHO2_01_FULL_38_9</name>
    <dbReference type="NCBI Taxonomy" id="1802492"/>
    <lineage>
        <taxon>Bacteria</taxon>
        <taxon>Candidatus Woeseibacteriota</taxon>
    </lineage>
</organism>
<sequence>MLKGNFKGYVVLSIAFILGLLLRLYKIDNPVADWHSWRQADTSSVSRTYVSEGINLLYPRYHDISSTQTGKFNPEGLRFVELPLYNAVQATLSFSLPAISLEVWGRLVSIFSALISGLALFFIGRKFLGSTGGILAVFFYLVLPFNVYFTRVILPEPMATMFAVTSLWAFILFIDSKNNWKLYVSGVLLALGILVKPFVIFYTLPMMYLLIQKFGVRSIFNKAKLLIPLLIFMDIILIPFISWRAWINNYPEGIPHFLWAFNGDGIRFRPSFWRWIFGERIGHLILGGWGLVPLAFGILKRKKDSYFNIFLFLGCFIFIATIATANVRHDYYQTLIIPSIALLLAQGTLIMWESESFNKWVSRGLLFFSLGIGILTSALQVKEFYKVNHPEIIMAGLAVDSLTPKDALVVAPYNGDSAFLYQTKRWGWPHVDRSIAELIENGADYYVSVNYDAQTREFMSKFESVVENQSYVILDLHKAK</sequence>
<keyword evidence="6 8" id="KW-1133">Transmembrane helix</keyword>
<feature type="transmembrane region" description="Helical" evidence="8">
    <location>
        <begin position="331"/>
        <end position="352"/>
    </location>
</feature>
<keyword evidence="4" id="KW-0808">Transferase</keyword>
<evidence type="ECO:0000256" key="8">
    <source>
        <dbReference type="SAM" id="Phobius"/>
    </source>
</evidence>
<dbReference type="GO" id="GO:0016763">
    <property type="term" value="F:pentosyltransferase activity"/>
    <property type="evidence" value="ECO:0007669"/>
    <property type="project" value="TreeGrafter"/>
</dbReference>
<evidence type="ECO:0000256" key="6">
    <source>
        <dbReference type="ARBA" id="ARBA00022989"/>
    </source>
</evidence>
<keyword evidence="5 8" id="KW-0812">Transmembrane</keyword>
<proteinExistence type="predicted"/>
<dbReference type="EMBL" id="MGGE01000039">
    <property type="protein sequence ID" value="OGM20574.1"/>
    <property type="molecule type" value="Genomic_DNA"/>
</dbReference>
<gene>
    <name evidence="10" type="ORF">A2714_04510</name>
</gene>
<dbReference type="InterPro" id="IPR050297">
    <property type="entry name" value="LipidA_mod_glycosyltrf_83"/>
</dbReference>
<dbReference type="Proteomes" id="UP000178419">
    <property type="component" value="Unassembled WGS sequence"/>
</dbReference>
<accession>A0A1F7XZU5</accession>
<dbReference type="Pfam" id="PF13231">
    <property type="entry name" value="PMT_2"/>
    <property type="match status" value="1"/>
</dbReference>
<evidence type="ECO:0000256" key="7">
    <source>
        <dbReference type="ARBA" id="ARBA00023136"/>
    </source>
</evidence>
<feature type="transmembrane region" description="Helical" evidence="8">
    <location>
        <begin position="180"/>
        <end position="204"/>
    </location>
</feature>
<evidence type="ECO:0000313" key="10">
    <source>
        <dbReference type="EMBL" id="OGM20574.1"/>
    </source>
</evidence>
<dbReference type="InterPro" id="IPR038731">
    <property type="entry name" value="RgtA/B/C-like"/>
</dbReference>
<keyword evidence="2" id="KW-1003">Cell membrane</keyword>
<evidence type="ECO:0000256" key="3">
    <source>
        <dbReference type="ARBA" id="ARBA00022676"/>
    </source>
</evidence>
<name>A0A1F7XZU5_9BACT</name>
<evidence type="ECO:0000256" key="4">
    <source>
        <dbReference type="ARBA" id="ARBA00022679"/>
    </source>
</evidence>
<feature type="transmembrane region" description="Helical" evidence="8">
    <location>
        <begin position="129"/>
        <end position="149"/>
    </location>
</feature>
<dbReference type="AlphaFoldDB" id="A0A1F7XZU5"/>
<evidence type="ECO:0000259" key="9">
    <source>
        <dbReference type="Pfam" id="PF13231"/>
    </source>
</evidence>
<feature type="transmembrane region" description="Helical" evidence="8">
    <location>
        <begin position="306"/>
        <end position="325"/>
    </location>
</feature>
<evidence type="ECO:0000256" key="1">
    <source>
        <dbReference type="ARBA" id="ARBA00004651"/>
    </source>
</evidence>
<reference evidence="10 11" key="1">
    <citation type="journal article" date="2016" name="Nat. Commun.">
        <title>Thousands of microbial genomes shed light on interconnected biogeochemical processes in an aquifer system.</title>
        <authorList>
            <person name="Anantharaman K."/>
            <person name="Brown C.T."/>
            <person name="Hug L.A."/>
            <person name="Sharon I."/>
            <person name="Castelle C.J."/>
            <person name="Probst A.J."/>
            <person name="Thomas B.C."/>
            <person name="Singh A."/>
            <person name="Wilkins M.J."/>
            <person name="Karaoz U."/>
            <person name="Brodie E.L."/>
            <person name="Williams K.H."/>
            <person name="Hubbard S.S."/>
            <person name="Banfield J.F."/>
        </authorList>
    </citation>
    <scope>NUCLEOTIDE SEQUENCE [LARGE SCALE GENOMIC DNA]</scope>
</reference>
<comment type="subcellular location">
    <subcellularLocation>
        <location evidence="1">Cell membrane</location>
        <topology evidence="1">Multi-pass membrane protein</topology>
    </subcellularLocation>
</comment>
<evidence type="ECO:0000256" key="2">
    <source>
        <dbReference type="ARBA" id="ARBA00022475"/>
    </source>
</evidence>
<evidence type="ECO:0000256" key="5">
    <source>
        <dbReference type="ARBA" id="ARBA00022692"/>
    </source>
</evidence>
<dbReference type="GO" id="GO:0005886">
    <property type="term" value="C:plasma membrane"/>
    <property type="evidence" value="ECO:0007669"/>
    <property type="project" value="UniProtKB-SubCell"/>
</dbReference>
<dbReference type="GO" id="GO:0009103">
    <property type="term" value="P:lipopolysaccharide biosynthetic process"/>
    <property type="evidence" value="ECO:0007669"/>
    <property type="project" value="UniProtKB-ARBA"/>
</dbReference>
<feature type="transmembrane region" description="Helical" evidence="8">
    <location>
        <begin position="364"/>
        <end position="381"/>
    </location>
</feature>
<comment type="caution">
    <text evidence="10">The sequence shown here is derived from an EMBL/GenBank/DDBJ whole genome shotgun (WGS) entry which is preliminary data.</text>
</comment>
<feature type="transmembrane region" description="Helical" evidence="8">
    <location>
        <begin position="281"/>
        <end position="299"/>
    </location>
</feature>
<keyword evidence="3" id="KW-0328">Glycosyltransferase</keyword>
<protein>
    <recommendedName>
        <fullName evidence="9">Glycosyltransferase RgtA/B/C/D-like domain-containing protein</fullName>
    </recommendedName>
</protein>
<feature type="domain" description="Glycosyltransferase RgtA/B/C/D-like" evidence="9">
    <location>
        <begin position="104"/>
        <end position="243"/>
    </location>
</feature>
<dbReference type="PANTHER" id="PTHR33908:SF11">
    <property type="entry name" value="MEMBRANE PROTEIN"/>
    <property type="match status" value="1"/>
</dbReference>
<feature type="transmembrane region" description="Helical" evidence="8">
    <location>
        <begin position="6"/>
        <end position="25"/>
    </location>
</feature>
<feature type="transmembrane region" description="Helical" evidence="8">
    <location>
        <begin position="103"/>
        <end position="123"/>
    </location>
</feature>
<keyword evidence="7 8" id="KW-0472">Membrane</keyword>